<evidence type="ECO:0000313" key="1">
    <source>
        <dbReference type="EMBL" id="RLM92441.1"/>
    </source>
</evidence>
<dbReference type="Proteomes" id="UP000275267">
    <property type="component" value="Unassembled WGS sequence"/>
</dbReference>
<comment type="caution">
    <text evidence="1">The sequence shown here is derived from an EMBL/GenBank/DDBJ whole genome shotgun (WGS) entry which is preliminary data.</text>
</comment>
<name>A0A3L6QZF0_PANMI</name>
<sequence length="81" mass="9247">MYLPLQDNNKGWHNKWFIVSNPASSLPPKIRFPLVHKAYWDDIPMPEEMTQVDVLLSELASLKATGLTATAVTLSFYKRLT</sequence>
<evidence type="ECO:0000313" key="2">
    <source>
        <dbReference type="Proteomes" id="UP000275267"/>
    </source>
</evidence>
<keyword evidence="2" id="KW-1185">Reference proteome</keyword>
<dbReference type="AlphaFoldDB" id="A0A3L6QZF0"/>
<organism evidence="1 2">
    <name type="scientific">Panicum miliaceum</name>
    <name type="common">Proso millet</name>
    <name type="synonym">Broomcorn millet</name>
    <dbReference type="NCBI Taxonomy" id="4540"/>
    <lineage>
        <taxon>Eukaryota</taxon>
        <taxon>Viridiplantae</taxon>
        <taxon>Streptophyta</taxon>
        <taxon>Embryophyta</taxon>
        <taxon>Tracheophyta</taxon>
        <taxon>Spermatophyta</taxon>
        <taxon>Magnoliopsida</taxon>
        <taxon>Liliopsida</taxon>
        <taxon>Poales</taxon>
        <taxon>Poaceae</taxon>
        <taxon>PACMAD clade</taxon>
        <taxon>Panicoideae</taxon>
        <taxon>Panicodae</taxon>
        <taxon>Paniceae</taxon>
        <taxon>Panicinae</taxon>
        <taxon>Panicum</taxon>
        <taxon>Panicum sect. Panicum</taxon>
    </lineage>
</organism>
<dbReference type="EMBL" id="PQIB02000010">
    <property type="protein sequence ID" value="RLM92441.1"/>
    <property type="molecule type" value="Genomic_DNA"/>
</dbReference>
<reference evidence="2" key="1">
    <citation type="journal article" date="2019" name="Nat. Commun.">
        <title>The genome of broomcorn millet.</title>
        <authorList>
            <person name="Zou C."/>
            <person name="Miki D."/>
            <person name="Li D."/>
            <person name="Tang Q."/>
            <person name="Xiao L."/>
            <person name="Rajput S."/>
            <person name="Deng P."/>
            <person name="Jia W."/>
            <person name="Huang R."/>
            <person name="Zhang M."/>
            <person name="Sun Y."/>
            <person name="Hu J."/>
            <person name="Fu X."/>
            <person name="Schnable P.S."/>
            <person name="Li F."/>
            <person name="Zhang H."/>
            <person name="Feng B."/>
            <person name="Zhu X."/>
            <person name="Liu R."/>
            <person name="Schnable J.C."/>
            <person name="Zhu J.-K."/>
            <person name="Zhang H."/>
        </authorList>
    </citation>
    <scope>NUCLEOTIDE SEQUENCE [LARGE SCALE GENOMIC DNA]</scope>
</reference>
<proteinExistence type="predicted"/>
<accession>A0A3L6QZF0</accession>
<protein>
    <submittedName>
        <fullName evidence="1">Uncharacterized protein</fullName>
    </submittedName>
</protein>
<gene>
    <name evidence="1" type="ORF">C2845_PM08G13250</name>
</gene>